<dbReference type="Proteomes" id="UP000184245">
    <property type="component" value="Unassembled WGS sequence"/>
</dbReference>
<dbReference type="STRING" id="1122155.SAMN02745158_02887"/>
<accession>A0A1M4ZSJ2</accession>
<keyword evidence="4" id="KW-1185">Reference proteome</keyword>
<proteinExistence type="predicted"/>
<dbReference type="OrthoDB" id="9774724at2"/>
<dbReference type="Gene3D" id="2.30.42.10">
    <property type="match status" value="1"/>
</dbReference>
<dbReference type="SUPFAM" id="SSF50156">
    <property type="entry name" value="PDZ domain-like"/>
    <property type="match status" value="1"/>
</dbReference>
<evidence type="ECO:0000313" key="4">
    <source>
        <dbReference type="Proteomes" id="UP000184245"/>
    </source>
</evidence>
<dbReference type="InterPro" id="IPR058240">
    <property type="entry name" value="rSAM_sf"/>
</dbReference>
<evidence type="ECO:0000259" key="1">
    <source>
        <dbReference type="Pfam" id="PF04459"/>
    </source>
</evidence>
<feature type="domain" description="DUF512" evidence="1">
    <location>
        <begin position="222"/>
        <end position="424"/>
    </location>
</feature>
<dbReference type="Pfam" id="PF04459">
    <property type="entry name" value="DUF512"/>
    <property type="match status" value="1"/>
</dbReference>
<dbReference type="AlphaFoldDB" id="A0A1M4ZSJ2"/>
<sequence>MKKTKHIIRQIAGDSIAEEMNLEPMDEVLAINGQEIEDVFDYHYLVNDEYIELLVRKADGEEWLLEIEKDAQEDLGIEFQNSLMDDYRSCRNRCIFCFIDQMPPGMRETLYFKDDDSRLSFLQGNYVTLTNMSDHDIDRIIHYHLSPINISFQTTNPELRCKMLNNRFAGDIFSKVDRLYEAGIEMNGQIVLCKGYNDGQELENSIRDLAEYLPHLRSVSVVPVGLSRYREGLTRLEPFQQEDAVRVLETIHRWQKKLYDAYGLHFIHASDEWYLLAGEELPPEERYDGYLQLENGVGMLRLLEEEVTEALADREGDGRERNLSIATGKLAYPHICRHVRRLKKKYPNVNCSVYPVTNFFFGESITVSGLLTGQDLKKQLTGRNLGEELLLPCNMLRSGENVFLDDVTVEELEGTLQVPVSVVDTQGADLVKALLGETTGREHRRRQIYEQTNSSNRGTP</sequence>
<gene>
    <name evidence="3" type="ORF">SAMN02745158_02887</name>
</gene>
<reference evidence="3 4" key="1">
    <citation type="submission" date="2016-11" db="EMBL/GenBank/DDBJ databases">
        <authorList>
            <person name="Jaros S."/>
            <person name="Januszkiewicz K."/>
            <person name="Wedrychowicz H."/>
        </authorList>
    </citation>
    <scope>NUCLEOTIDE SEQUENCE [LARGE SCALE GENOMIC DNA]</scope>
    <source>
        <strain evidence="3 4">DSM 17459</strain>
    </source>
</reference>
<dbReference type="InterPro" id="IPR045375">
    <property type="entry name" value="Put_radical_SAM-like_N"/>
</dbReference>
<protein>
    <submittedName>
        <fullName evidence="3">Putative radical SAM enzyme, TIGR03279 family</fullName>
    </submittedName>
</protein>
<dbReference type="SUPFAM" id="SSF102114">
    <property type="entry name" value="Radical SAM enzymes"/>
    <property type="match status" value="1"/>
</dbReference>
<dbReference type="EMBL" id="FQVI01000016">
    <property type="protein sequence ID" value="SHF20767.1"/>
    <property type="molecule type" value="Genomic_DNA"/>
</dbReference>
<dbReference type="Pfam" id="PF19238">
    <property type="entry name" value="Radical_SAM_2"/>
    <property type="match status" value="1"/>
</dbReference>
<feature type="domain" description="Putative radical SAM N-terminal" evidence="2">
    <location>
        <begin position="69"/>
        <end position="219"/>
    </location>
</feature>
<organism evidence="3 4">
    <name type="scientific">Lactonifactor longoviformis DSM 17459</name>
    <dbReference type="NCBI Taxonomy" id="1122155"/>
    <lineage>
        <taxon>Bacteria</taxon>
        <taxon>Bacillati</taxon>
        <taxon>Bacillota</taxon>
        <taxon>Clostridia</taxon>
        <taxon>Eubacteriales</taxon>
        <taxon>Clostridiaceae</taxon>
        <taxon>Lactonifactor</taxon>
    </lineage>
</organism>
<evidence type="ECO:0000313" key="3">
    <source>
        <dbReference type="EMBL" id="SHF20767.1"/>
    </source>
</evidence>
<dbReference type="Gene3D" id="3.20.20.70">
    <property type="entry name" value="Aldolase class I"/>
    <property type="match status" value="1"/>
</dbReference>
<dbReference type="InterPro" id="IPR007549">
    <property type="entry name" value="DUF512"/>
</dbReference>
<dbReference type="RefSeq" id="WP_072852981.1">
    <property type="nucleotide sequence ID" value="NZ_FQVI01000016.1"/>
</dbReference>
<dbReference type="InterPro" id="IPR013785">
    <property type="entry name" value="Aldolase_TIM"/>
</dbReference>
<dbReference type="InterPro" id="IPR036034">
    <property type="entry name" value="PDZ_sf"/>
</dbReference>
<name>A0A1M4ZSJ2_9CLOT</name>
<evidence type="ECO:0000259" key="2">
    <source>
        <dbReference type="Pfam" id="PF19238"/>
    </source>
</evidence>